<dbReference type="AlphaFoldDB" id="A0AAV4TNW5"/>
<evidence type="ECO:0000313" key="3">
    <source>
        <dbReference type="EMBL" id="GIY47749.1"/>
    </source>
</evidence>
<accession>A0AAV4TNW5</accession>
<dbReference type="InterPro" id="IPR008336">
    <property type="entry name" value="TopoI_DNA-bd_euk"/>
</dbReference>
<organism evidence="3 4">
    <name type="scientific">Caerostris darwini</name>
    <dbReference type="NCBI Taxonomy" id="1538125"/>
    <lineage>
        <taxon>Eukaryota</taxon>
        <taxon>Metazoa</taxon>
        <taxon>Ecdysozoa</taxon>
        <taxon>Arthropoda</taxon>
        <taxon>Chelicerata</taxon>
        <taxon>Arachnida</taxon>
        <taxon>Araneae</taxon>
        <taxon>Araneomorphae</taxon>
        <taxon>Entelegynae</taxon>
        <taxon>Araneoidea</taxon>
        <taxon>Araneidae</taxon>
        <taxon>Caerostris</taxon>
    </lineage>
</organism>
<feature type="compositionally biased region" description="Basic and acidic residues" evidence="1">
    <location>
        <begin position="7"/>
        <end position="42"/>
    </location>
</feature>
<dbReference type="Pfam" id="PF02919">
    <property type="entry name" value="Topoisom_I_N"/>
    <property type="match status" value="1"/>
</dbReference>
<keyword evidence="4" id="KW-1185">Reference proteome</keyword>
<dbReference type="SUPFAM" id="SSF56741">
    <property type="entry name" value="Eukaryotic DNA topoisomerase I, N-terminal DNA-binding fragment"/>
    <property type="match status" value="1"/>
</dbReference>
<protein>
    <recommendedName>
        <fullName evidence="2">DNA topoisomerase I DNA binding eukaryotic-type domain-containing protein</fullName>
    </recommendedName>
</protein>
<dbReference type="InterPro" id="IPR036202">
    <property type="entry name" value="TopoI_DNA-bd_euk_N_sf"/>
</dbReference>
<dbReference type="GO" id="GO:0005694">
    <property type="term" value="C:chromosome"/>
    <property type="evidence" value="ECO:0007669"/>
    <property type="project" value="InterPro"/>
</dbReference>
<evidence type="ECO:0000256" key="1">
    <source>
        <dbReference type="SAM" id="MobiDB-lite"/>
    </source>
</evidence>
<feature type="domain" description="DNA topoisomerase I DNA binding eukaryotic-type" evidence="2">
    <location>
        <begin position="57"/>
        <end position="82"/>
    </location>
</feature>
<feature type="non-terminal residue" evidence="3">
    <location>
        <position position="83"/>
    </location>
</feature>
<evidence type="ECO:0000259" key="2">
    <source>
        <dbReference type="Pfam" id="PF02919"/>
    </source>
</evidence>
<reference evidence="3 4" key="1">
    <citation type="submission" date="2021-06" db="EMBL/GenBank/DDBJ databases">
        <title>Caerostris darwini draft genome.</title>
        <authorList>
            <person name="Kono N."/>
            <person name="Arakawa K."/>
        </authorList>
    </citation>
    <scope>NUCLEOTIDE SEQUENCE [LARGE SCALE GENOMIC DNA]</scope>
</reference>
<dbReference type="GO" id="GO:0003917">
    <property type="term" value="F:DNA topoisomerase type I (single strand cut, ATP-independent) activity"/>
    <property type="evidence" value="ECO:0007669"/>
    <property type="project" value="InterPro"/>
</dbReference>
<feature type="region of interest" description="Disordered" evidence="1">
    <location>
        <begin position="1"/>
        <end position="43"/>
    </location>
</feature>
<dbReference type="GO" id="GO:0003677">
    <property type="term" value="F:DNA binding"/>
    <property type="evidence" value="ECO:0007669"/>
    <property type="project" value="InterPro"/>
</dbReference>
<dbReference type="EMBL" id="BPLQ01010005">
    <property type="protein sequence ID" value="GIY47749.1"/>
    <property type="molecule type" value="Genomic_DNA"/>
</dbReference>
<sequence length="83" mass="9493">MTVKENTPPEKEKEVGPSEKEKEVGPSEKEKEVGPSRKEPEVWRWPVQQNVEAAAIWKTCSHNGPAFAPPYERVPNEVKFKYS</sequence>
<dbReference type="Proteomes" id="UP001054837">
    <property type="component" value="Unassembled WGS sequence"/>
</dbReference>
<gene>
    <name evidence="3" type="ORF">CDAR_542321</name>
</gene>
<name>A0AAV4TNW5_9ARAC</name>
<evidence type="ECO:0000313" key="4">
    <source>
        <dbReference type="Proteomes" id="UP001054837"/>
    </source>
</evidence>
<dbReference type="GO" id="GO:0006265">
    <property type="term" value="P:DNA topological change"/>
    <property type="evidence" value="ECO:0007669"/>
    <property type="project" value="InterPro"/>
</dbReference>
<proteinExistence type="predicted"/>
<comment type="caution">
    <text evidence="3">The sequence shown here is derived from an EMBL/GenBank/DDBJ whole genome shotgun (WGS) entry which is preliminary data.</text>
</comment>